<dbReference type="Pfam" id="PF01182">
    <property type="entry name" value="Glucosamine_iso"/>
    <property type="match status" value="1"/>
</dbReference>
<protein>
    <submittedName>
        <fullName evidence="3">Glucosamine-6-phosphate deaminase</fullName>
    </submittedName>
</protein>
<dbReference type="GO" id="GO:0006046">
    <property type="term" value="P:N-acetylglucosamine catabolic process"/>
    <property type="evidence" value="ECO:0007669"/>
    <property type="project" value="TreeGrafter"/>
</dbReference>
<dbReference type="GO" id="GO:0019262">
    <property type="term" value="P:N-acetylneuraminate catabolic process"/>
    <property type="evidence" value="ECO:0007669"/>
    <property type="project" value="TreeGrafter"/>
</dbReference>
<dbReference type="InterPro" id="IPR018321">
    <property type="entry name" value="Glucosamine6P_isomerase_CS"/>
</dbReference>
<evidence type="ECO:0000313" key="4">
    <source>
        <dbReference type="Proteomes" id="UP000262969"/>
    </source>
</evidence>
<dbReference type="AlphaFoldDB" id="A0A3D2X3M2"/>
<accession>A0A3D2X3M2</accession>
<gene>
    <name evidence="3" type="ORF">DHW61_02275</name>
</gene>
<dbReference type="InterPro" id="IPR037171">
    <property type="entry name" value="NagB/RpiA_transferase-like"/>
</dbReference>
<dbReference type="PANTHER" id="PTHR11280">
    <property type="entry name" value="GLUCOSAMINE-6-PHOSPHATE ISOMERASE"/>
    <property type="match status" value="1"/>
</dbReference>
<dbReference type="Gene3D" id="3.40.50.1360">
    <property type="match status" value="1"/>
</dbReference>
<organism evidence="3 4">
    <name type="scientific">Lachnoclostridium phytofermentans</name>
    <dbReference type="NCBI Taxonomy" id="66219"/>
    <lineage>
        <taxon>Bacteria</taxon>
        <taxon>Bacillati</taxon>
        <taxon>Bacillota</taxon>
        <taxon>Clostridia</taxon>
        <taxon>Lachnospirales</taxon>
        <taxon>Lachnospiraceae</taxon>
    </lineage>
</organism>
<dbReference type="GO" id="GO:0005975">
    <property type="term" value="P:carbohydrate metabolic process"/>
    <property type="evidence" value="ECO:0007669"/>
    <property type="project" value="InterPro"/>
</dbReference>
<dbReference type="GO" id="GO:0005737">
    <property type="term" value="C:cytoplasm"/>
    <property type="evidence" value="ECO:0007669"/>
    <property type="project" value="TreeGrafter"/>
</dbReference>
<name>A0A3D2X3M2_9FIRM</name>
<dbReference type="Proteomes" id="UP000262969">
    <property type="component" value="Unassembled WGS sequence"/>
</dbReference>
<dbReference type="PROSITE" id="PS01161">
    <property type="entry name" value="GLC_GALNAC_ISOMERASE"/>
    <property type="match status" value="1"/>
</dbReference>
<dbReference type="GO" id="GO:0004342">
    <property type="term" value="F:glucosamine-6-phosphate deaminase activity"/>
    <property type="evidence" value="ECO:0007669"/>
    <property type="project" value="InterPro"/>
</dbReference>
<dbReference type="GO" id="GO:0006043">
    <property type="term" value="P:glucosamine catabolic process"/>
    <property type="evidence" value="ECO:0007669"/>
    <property type="project" value="TreeGrafter"/>
</dbReference>
<sequence>MIQKQYDKVVINIYDTREEMGEVAAAEASECIKKLLKEKKVINCMFAAAPSQNEFLAALVEDKSIPWQQINAFHMDEYMGLEKEDSRTFRAFLKEAIFDRVPFNQIFLINGEKEPVEECERLETVMKEHPLDIVFMGIGENGHIAFNDPPVADFKDPKNIKIVELEESCRKQQVHDKCFETLEDVPKYAFTVTIPKLIEATHIFCIVPGILKAQAIMDTFMGPISEICPASILRTHNNTYLYADKDSASKL</sequence>
<comment type="caution">
    <text evidence="3">The sequence shown here is derived from an EMBL/GenBank/DDBJ whole genome shotgun (WGS) entry which is preliminary data.</text>
</comment>
<evidence type="ECO:0000313" key="3">
    <source>
        <dbReference type="EMBL" id="HCL01233.1"/>
    </source>
</evidence>
<dbReference type="CDD" id="cd01399">
    <property type="entry name" value="GlcN6P_deaminase"/>
    <property type="match status" value="1"/>
</dbReference>
<reference evidence="3 4" key="1">
    <citation type="journal article" date="2018" name="Nat. Biotechnol.">
        <title>A standardized bacterial taxonomy based on genome phylogeny substantially revises the tree of life.</title>
        <authorList>
            <person name="Parks D.H."/>
            <person name="Chuvochina M."/>
            <person name="Waite D.W."/>
            <person name="Rinke C."/>
            <person name="Skarshewski A."/>
            <person name="Chaumeil P.A."/>
            <person name="Hugenholtz P."/>
        </authorList>
    </citation>
    <scope>NUCLEOTIDE SEQUENCE [LARGE SCALE GENOMIC DNA]</scope>
    <source>
        <strain evidence="3">UBA11728</strain>
    </source>
</reference>
<evidence type="ECO:0000256" key="1">
    <source>
        <dbReference type="ARBA" id="ARBA00023277"/>
    </source>
</evidence>
<evidence type="ECO:0000259" key="2">
    <source>
        <dbReference type="Pfam" id="PF01182"/>
    </source>
</evidence>
<dbReference type="GO" id="GO:0042802">
    <property type="term" value="F:identical protein binding"/>
    <property type="evidence" value="ECO:0007669"/>
    <property type="project" value="TreeGrafter"/>
</dbReference>
<dbReference type="InterPro" id="IPR004547">
    <property type="entry name" value="Glucosamine6P_isomerase"/>
</dbReference>
<dbReference type="SUPFAM" id="SSF100950">
    <property type="entry name" value="NagB/RpiA/CoA transferase-like"/>
    <property type="match status" value="1"/>
</dbReference>
<dbReference type="EMBL" id="DPVV01000084">
    <property type="protein sequence ID" value="HCL01233.1"/>
    <property type="molecule type" value="Genomic_DNA"/>
</dbReference>
<dbReference type="InterPro" id="IPR006148">
    <property type="entry name" value="Glc/Gal-6P_isomerase"/>
</dbReference>
<proteinExistence type="predicted"/>
<keyword evidence="1" id="KW-0119">Carbohydrate metabolism</keyword>
<dbReference type="PANTHER" id="PTHR11280:SF6">
    <property type="entry name" value="GLUCOSAMINE-6-PHOSPHATE ISOMERASE NAGB"/>
    <property type="match status" value="1"/>
</dbReference>
<feature type="domain" description="Glucosamine/galactosamine-6-phosphate isomerase" evidence="2">
    <location>
        <begin position="16"/>
        <end position="239"/>
    </location>
</feature>